<proteinExistence type="predicted"/>
<dbReference type="GO" id="GO:0031122">
    <property type="term" value="P:cytoplasmic microtubule organization"/>
    <property type="evidence" value="ECO:0007669"/>
    <property type="project" value="TreeGrafter"/>
</dbReference>
<feature type="region of interest" description="Disordered" evidence="1">
    <location>
        <begin position="399"/>
        <end position="447"/>
    </location>
</feature>
<feature type="compositionally biased region" description="Basic and acidic residues" evidence="1">
    <location>
        <begin position="551"/>
        <end position="567"/>
    </location>
</feature>
<evidence type="ECO:0000313" key="4">
    <source>
        <dbReference type="RefSeq" id="XP_055358560.1"/>
    </source>
</evidence>
<dbReference type="CTD" id="54627"/>
<feature type="compositionally biased region" description="Polar residues" evidence="1">
    <location>
        <begin position="738"/>
        <end position="750"/>
    </location>
</feature>
<gene>
    <name evidence="4" type="primary">map10</name>
</gene>
<dbReference type="GO" id="GO:0005881">
    <property type="term" value="C:cytoplasmic microtubule"/>
    <property type="evidence" value="ECO:0007669"/>
    <property type="project" value="TreeGrafter"/>
</dbReference>
<keyword evidence="3" id="KW-1185">Reference proteome</keyword>
<evidence type="ECO:0000313" key="3">
    <source>
        <dbReference type="Proteomes" id="UP000515150"/>
    </source>
</evidence>
<feature type="region of interest" description="Disordered" evidence="1">
    <location>
        <begin position="540"/>
        <end position="709"/>
    </location>
</feature>
<feature type="region of interest" description="Disordered" evidence="1">
    <location>
        <begin position="300"/>
        <end position="353"/>
    </location>
</feature>
<dbReference type="Pfam" id="PF14925">
    <property type="entry name" value="HPHLAWLY"/>
    <property type="match status" value="1"/>
</dbReference>
<dbReference type="RefSeq" id="XP_055358560.1">
    <property type="nucleotide sequence ID" value="XM_055502585.1"/>
</dbReference>
<dbReference type="GO" id="GO:0005813">
    <property type="term" value="C:centrosome"/>
    <property type="evidence" value="ECO:0007669"/>
    <property type="project" value="TreeGrafter"/>
</dbReference>
<feature type="compositionally biased region" description="Basic and acidic residues" evidence="1">
    <location>
        <begin position="587"/>
        <end position="615"/>
    </location>
</feature>
<protein>
    <submittedName>
        <fullName evidence="4">Microtubule-associated protein 10</fullName>
    </submittedName>
</protein>
<organism evidence="3 4">
    <name type="scientific">Betta splendens</name>
    <name type="common">Siamese fighting fish</name>
    <dbReference type="NCBI Taxonomy" id="158456"/>
    <lineage>
        <taxon>Eukaryota</taxon>
        <taxon>Metazoa</taxon>
        <taxon>Chordata</taxon>
        <taxon>Craniata</taxon>
        <taxon>Vertebrata</taxon>
        <taxon>Euteleostomi</taxon>
        <taxon>Actinopterygii</taxon>
        <taxon>Neopterygii</taxon>
        <taxon>Teleostei</taxon>
        <taxon>Neoteleostei</taxon>
        <taxon>Acanthomorphata</taxon>
        <taxon>Anabantaria</taxon>
        <taxon>Anabantiformes</taxon>
        <taxon>Anabantoidei</taxon>
        <taxon>Osphronemidae</taxon>
        <taxon>Betta</taxon>
    </lineage>
</organism>
<accession>A0A9W2XA96</accession>
<feature type="region of interest" description="Disordered" evidence="1">
    <location>
        <begin position="725"/>
        <end position="793"/>
    </location>
</feature>
<reference evidence="4" key="1">
    <citation type="submission" date="2025-08" db="UniProtKB">
        <authorList>
            <consortium name="RefSeq"/>
        </authorList>
    </citation>
    <scope>IDENTIFICATION</scope>
</reference>
<evidence type="ECO:0000259" key="2">
    <source>
        <dbReference type="Pfam" id="PF14925"/>
    </source>
</evidence>
<feature type="compositionally biased region" description="Low complexity" evidence="1">
    <location>
        <begin position="330"/>
        <end position="348"/>
    </location>
</feature>
<dbReference type="InterPro" id="IPR026679">
    <property type="entry name" value="MAP10_C-term"/>
</dbReference>
<dbReference type="Pfam" id="PF14924">
    <property type="entry name" value="MAP10_N"/>
    <property type="match status" value="1"/>
</dbReference>
<feature type="domain" description="Microtubule-associated protein 10 C-terminal" evidence="2">
    <location>
        <begin position="268"/>
        <end position="826"/>
    </location>
</feature>
<dbReference type="GO" id="GO:0097431">
    <property type="term" value="C:mitotic spindle pole"/>
    <property type="evidence" value="ECO:0007669"/>
    <property type="project" value="TreeGrafter"/>
</dbReference>
<name>A0A9W2XA96_BETSP</name>
<dbReference type="KEGG" id="bspl:129603056"/>
<dbReference type="GO" id="GO:0030496">
    <property type="term" value="C:midbody"/>
    <property type="evidence" value="ECO:0007669"/>
    <property type="project" value="TreeGrafter"/>
</dbReference>
<dbReference type="OrthoDB" id="69809at2759"/>
<dbReference type="GO" id="GO:0032467">
    <property type="term" value="P:positive regulation of cytokinesis"/>
    <property type="evidence" value="ECO:0007669"/>
    <property type="project" value="TreeGrafter"/>
</dbReference>
<dbReference type="GO" id="GO:1990023">
    <property type="term" value="C:mitotic spindle midzone"/>
    <property type="evidence" value="ECO:0007669"/>
    <property type="project" value="TreeGrafter"/>
</dbReference>
<dbReference type="PANTHER" id="PTHR21831">
    <property type="entry name" value="MICROTUBULE-ASSOCIATED PROTEIN 10"/>
    <property type="match status" value="1"/>
</dbReference>
<feature type="compositionally biased region" description="Low complexity" evidence="1">
    <location>
        <begin position="616"/>
        <end position="629"/>
    </location>
</feature>
<dbReference type="InterPro" id="IPR039302">
    <property type="entry name" value="MAP10"/>
</dbReference>
<dbReference type="GO" id="GO:0051256">
    <property type="term" value="P:mitotic spindle midzone assembly"/>
    <property type="evidence" value="ECO:0007669"/>
    <property type="project" value="TreeGrafter"/>
</dbReference>
<dbReference type="GO" id="GO:0008017">
    <property type="term" value="F:microtubule binding"/>
    <property type="evidence" value="ECO:0007669"/>
    <property type="project" value="InterPro"/>
</dbReference>
<evidence type="ECO:0000256" key="1">
    <source>
        <dbReference type="SAM" id="MobiDB-lite"/>
    </source>
</evidence>
<dbReference type="Proteomes" id="UP000515150">
    <property type="component" value="Chromosome 15"/>
</dbReference>
<dbReference type="PANTHER" id="PTHR21831:SF2">
    <property type="entry name" value="MICROTUBULE-ASSOCIATED PROTEIN 10"/>
    <property type="match status" value="1"/>
</dbReference>
<dbReference type="GeneID" id="129603056"/>
<sequence>MSGRHSSEHLETLFSFEILVEYVRIDKQTKVSEDLALGIRLLDFPTLLIYQAQPRSGHVKPQEPDENDEYGEYVFNRGKRCFFQMNLASLRVNLSRTPLYAMVLDVKEDIPKLVGSSMISLANVVDRVSQDVTLRGVSTPSTHGERGLVYISNLTGEKIGSVSLSYKLLSLGASLHAHIRDRPSHEGIEVQECITETNRPTELLGPDCSPTLDKSDVNVNNQSHRPVNTKAMINESQDENHVSVNDEHIPNSQIPEIPEERDNILEEDLSLFCPPYLYYTNSAEERRKAEEAVDFKLPHLDADSFPYEDSEDESTGQNEPEAPTSPVMHQQVKQSAPSSSSQQASGRSPNTLGESLRQLPLLNALLVELSQLNGQNLQQPLSVHPNLAWIYRPASAEPPAGQAVKPLPEPQNLKKLPAPRNCSTPILRPASVKKKGQKQESSIQIKSSDKSSKKLVFGITKTFNLRLKHISPSVKRRECMELIQNDTRSSVGKAKTKTKTITQAGKRNSVINHSSSLHENIETMIESVTVGSALQETITLKPNNMHATRHGKQDRDSRPISENRSLSEKGSTCIHIPTVNSDSVAGNKDKTEHHSESNQSRSDPDRHPKKIESSRSSRQSSSKSSFSDSGGEGNEDGDYADDFNSLEPSDAYSPDPVNSPEPSRAKTPKSPVCPNSNNSDSDSDSEVVQRRAVLPVPIKAPSSPQRTLRGTYVIRPKIQASALSFSSDDAKGDGSSSLQSMCSRNKVTKSTRLERTSGAESFVSSRGDRSESLKTSGPVRELSADSASSFGLQEAEELEDKLGSLDFKKEYQHISELVASRLPGYTM</sequence>
<dbReference type="AlphaFoldDB" id="A0A9W2XA96"/>